<dbReference type="GO" id="GO:0051213">
    <property type="term" value="F:dioxygenase activity"/>
    <property type="evidence" value="ECO:0007669"/>
    <property type="project" value="UniProtKB-KW"/>
</dbReference>
<dbReference type="Pfam" id="PF00355">
    <property type="entry name" value="Rieske"/>
    <property type="match status" value="1"/>
</dbReference>
<dbReference type="Proteomes" id="UP000317178">
    <property type="component" value="Chromosome"/>
</dbReference>
<proteinExistence type="predicted"/>
<name>A0A518CL76_9PLAN</name>
<accession>A0A518CL76</accession>
<keyword evidence="4" id="KW-0411">Iron-sulfur</keyword>
<keyword evidence="6" id="KW-0560">Oxidoreductase</keyword>
<dbReference type="OrthoDB" id="9795104at2"/>
<dbReference type="KEGG" id="plon:Pla110_16990"/>
<sequence length="103" mass="11361">MEGYELVAKESEFEQDGRKEVIVDDVPVLLIKQDGKYYAIEDVCSHDGQPLTDGPIENCQITCPRHGAKFDLATGAALCMPATEGIPTYDIKIEAGEIWLCEN</sequence>
<evidence type="ECO:0000256" key="3">
    <source>
        <dbReference type="ARBA" id="ARBA00023004"/>
    </source>
</evidence>
<dbReference type="PANTHER" id="PTHR21496">
    <property type="entry name" value="FERREDOXIN-RELATED"/>
    <property type="match status" value="1"/>
</dbReference>
<dbReference type="InterPro" id="IPR036922">
    <property type="entry name" value="Rieske_2Fe-2S_sf"/>
</dbReference>
<dbReference type="CDD" id="cd03528">
    <property type="entry name" value="Rieske_RO_ferredoxin"/>
    <property type="match status" value="1"/>
</dbReference>
<evidence type="ECO:0000256" key="2">
    <source>
        <dbReference type="ARBA" id="ARBA00022723"/>
    </source>
</evidence>
<keyword evidence="1" id="KW-0001">2Fe-2S</keyword>
<dbReference type="PROSITE" id="PS51296">
    <property type="entry name" value="RIESKE"/>
    <property type="match status" value="1"/>
</dbReference>
<evidence type="ECO:0000313" key="7">
    <source>
        <dbReference type="Proteomes" id="UP000317178"/>
    </source>
</evidence>
<dbReference type="PANTHER" id="PTHR21496:SF23">
    <property type="entry name" value="3-PHENYLPROPIONATE_CINNAMIC ACID DIOXYGENASE FERREDOXIN SUBUNIT"/>
    <property type="match status" value="1"/>
</dbReference>
<evidence type="ECO:0000313" key="6">
    <source>
        <dbReference type="EMBL" id="QDU79977.1"/>
    </source>
</evidence>
<keyword evidence="6" id="KW-0223">Dioxygenase</keyword>
<dbReference type="GO" id="GO:0051537">
    <property type="term" value="F:2 iron, 2 sulfur cluster binding"/>
    <property type="evidence" value="ECO:0007669"/>
    <property type="project" value="UniProtKB-KW"/>
</dbReference>
<keyword evidence="7" id="KW-1185">Reference proteome</keyword>
<organism evidence="6 7">
    <name type="scientific">Polystyrenella longa</name>
    <dbReference type="NCBI Taxonomy" id="2528007"/>
    <lineage>
        <taxon>Bacteria</taxon>
        <taxon>Pseudomonadati</taxon>
        <taxon>Planctomycetota</taxon>
        <taxon>Planctomycetia</taxon>
        <taxon>Planctomycetales</taxon>
        <taxon>Planctomycetaceae</taxon>
        <taxon>Polystyrenella</taxon>
    </lineage>
</organism>
<dbReference type="InterPro" id="IPR017941">
    <property type="entry name" value="Rieske_2Fe-2S"/>
</dbReference>
<evidence type="ECO:0000256" key="4">
    <source>
        <dbReference type="ARBA" id="ARBA00023014"/>
    </source>
</evidence>
<evidence type="ECO:0000256" key="1">
    <source>
        <dbReference type="ARBA" id="ARBA00022714"/>
    </source>
</evidence>
<feature type="domain" description="Rieske" evidence="5">
    <location>
        <begin position="4"/>
        <end position="100"/>
    </location>
</feature>
<evidence type="ECO:0000259" key="5">
    <source>
        <dbReference type="PROSITE" id="PS51296"/>
    </source>
</evidence>
<protein>
    <submittedName>
        <fullName evidence="6">3-phenylpropionate/cinnamic acid dioxygenase ferredoxin subunit</fullName>
    </submittedName>
</protein>
<dbReference type="RefSeq" id="WP_144995006.1">
    <property type="nucleotide sequence ID" value="NZ_CP036281.1"/>
</dbReference>
<dbReference type="GO" id="GO:0046872">
    <property type="term" value="F:metal ion binding"/>
    <property type="evidence" value="ECO:0007669"/>
    <property type="project" value="UniProtKB-KW"/>
</dbReference>
<dbReference type="Gene3D" id="2.102.10.10">
    <property type="entry name" value="Rieske [2Fe-2S] iron-sulphur domain"/>
    <property type="match status" value="1"/>
</dbReference>
<reference evidence="6 7" key="1">
    <citation type="submission" date="2019-02" db="EMBL/GenBank/DDBJ databases">
        <title>Deep-cultivation of Planctomycetes and their phenomic and genomic characterization uncovers novel biology.</title>
        <authorList>
            <person name="Wiegand S."/>
            <person name="Jogler M."/>
            <person name="Boedeker C."/>
            <person name="Pinto D."/>
            <person name="Vollmers J."/>
            <person name="Rivas-Marin E."/>
            <person name="Kohn T."/>
            <person name="Peeters S.H."/>
            <person name="Heuer A."/>
            <person name="Rast P."/>
            <person name="Oberbeckmann S."/>
            <person name="Bunk B."/>
            <person name="Jeske O."/>
            <person name="Meyerdierks A."/>
            <person name="Storesund J.E."/>
            <person name="Kallscheuer N."/>
            <person name="Luecker S."/>
            <person name="Lage O.M."/>
            <person name="Pohl T."/>
            <person name="Merkel B.J."/>
            <person name="Hornburger P."/>
            <person name="Mueller R.-W."/>
            <person name="Bruemmer F."/>
            <person name="Labrenz M."/>
            <person name="Spormann A.M."/>
            <person name="Op den Camp H."/>
            <person name="Overmann J."/>
            <person name="Amann R."/>
            <person name="Jetten M.S.M."/>
            <person name="Mascher T."/>
            <person name="Medema M.H."/>
            <person name="Devos D.P."/>
            <person name="Kaster A.-K."/>
            <person name="Ovreas L."/>
            <person name="Rohde M."/>
            <person name="Galperin M.Y."/>
            <person name="Jogler C."/>
        </authorList>
    </citation>
    <scope>NUCLEOTIDE SEQUENCE [LARGE SCALE GENOMIC DNA]</scope>
    <source>
        <strain evidence="6 7">Pla110</strain>
    </source>
</reference>
<gene>
    <name evidence="6" type="primary">hcaC_2</name>
    <name evidence="6" type="ORF">Pla110_16990</name>
</gene>
<keyword evidence="3" id="KW-0408">Iron</keyword>
<dbReference type="EMBL" id="CP036281">
    <property type="protein sequence ID" value="QDU79977.1"/>
    <property type="molecule type" value="Genomic_DNA"/>
</dbReference>
<dbReference type="AlphaFoldDB" id="A0A518CL76"/>
<keyword evidence="2" id="KW-0479">Metal-binding</keyword>
<dbReference type="SUPFAM" id="SSF50022">
    <property type="entry name" value="ISP domain"/>
    <property type="match status" value="1"/>
</dbReference>